<dbReference type="EMBL" id="VLTJ01000035">
    <property type="protein sequence ID" value="TSH91545.1"/>
    <property type="molecule type" value="Genomic_DNA"/>
</dbReference>
<feature type="signal peptide" evidence="2">
    <location>
        <begin position="1"/>
        <end position="23"/>
    </location>
</feature>
<dbReference type="CDD" id="cd13578">
    <property type="entry name" value="PBP2_Bug27"/>
    <property type="match status" value="1"/>
</dbReference>
<comment type="caution">
    <text evidence="3">The sequence shown here is derived from an EMBL/GenBank/DDBJ whole genome shotgun (WGS) entry which is preliminary data.</text>
</comment>
<evidence type="ECO:0000256" key="2">
    <source>
        <dbReference type="SAM" id="SignalP"/>
    </source>
</evidence>
<dbReference type="Proteomes" id="UP000318405">
    <property type="component" value="Unassembled WGS sequence"/>
</dbReference>
<gene>
    <name evidence="3" type="ORF">FOZ76_18235</name>
</gene>
<comment type="similarity">
    <text evidence="1">Belongs to the UPF0065 (bug) family.</text>
</comment>
<organism evidence="3 4">
    <name type="scientific">Verticiella sediminum</name>
    <dbReference type="NCBI Taxonomy" id="1247510"/>
    <lineage>
        <taxon>Bacteria</taxon>
        <taxon>Pseudomonadati</taxon>
        <taxon>Pseudomonadota</taxon>
        <taxon>Betaproteobacteria</taxon>
        <taxon>Burkholderiales</taxon>
        <taxon>Alcaligenaceae</taxon>
        <taxon>Verticiella</taxon>
    </lineage>
</organism>
<dbReference type="OrthoDB" id="8443386at2"/>
<dbReference type="Gene3D" id="3.40.190.150">
    <property type="entry name" value="Bordetella uptake gene, domain 1"/>
    <property type="match status" value="1"/>
</dbReference>
<dbReference type="PIRSF" id="PIRSF017082">
    <property type="entry name" value="YflP"/>
    <property type="match status" value="1"/>
</dbReference>
<accession>A0A556AF87</accession>
<keyword evidence="2" id="KW-0732">Signal</keyword>
<dbReference type="InterPro" id="IPR042100">
    <property type="entry name" value="Bug_dom1"/>
</dbReference>
<dbReference type="InterPro" id="IPR005064">
    <property type="entry name" value="BUG"/>
</dbReference>
<keyword evidence="4" id="KW-1185">Reference proteome</keyword>
<dbReference type="PANTHER" id="PTHR42928:SF5">
    <property type="entry name" value="BLR1237 PROTEIN"/>
    <property type="match status" value="1"/>
</dbReference>
<reference evidence="3 4" key="1">
    <citation type="submission" date="2019-07" db="EMBL/GenBank/DDBJ databases">
        <title>Qingshengfaniella alkalisoli gen. nov., sp. nov., isolated from saline soil.</title>
        <authorList>
            <person name="Xu L."/>
            <person name="Huang X.-X."/>
            <person name="Sun J.-Q."/>
        </authorList>
    </citation>
    <scope>NUCLEOTIDE SEQUENCE [LARGE SCALE GENOMIC DNA]</scope>
    <source>
        <strain evidence="3 4">DSM 27279</strain>
    </source>
</reference>
<dbReference type="RefSeq" id="WP_143949717.1">
    <property type="nucleotide sequence ID" value="NZ_BAABMB010000006.1"/>
</dbReference>
<evidence type="ECO:0000313" key="3">
    <source>
        <dbReference type="EMBL" id="TSH91545.1"/>
    </source>
</evidence>
<protein>
    <submittedName>
        <fullName evidence="3">Tripartite tricarboxylate transporter substrate binding protein</fullName>
    </submittedName>
</protein>
<evidence type="ECO:0000256" key="1">
    <source>
        <dbReference type="ARBA" id="ARBA00006987"/>
    </source>
</evidence>
<name>A0A556AF87_9BURK</name>
<evidence type="ECO:0000313" key="4">
    <source>
        <dbReference type="Proteomes" id="UP000318405"/>
    </source>
</evidence>
<dbReference type="PROSITE" id="PS51257">
    <property type="entry name" value="PROKAR_LIPOPROTEIN"/>
    <property type="match status" value="1"/>
</dbReference>
<proteinExistence type="inferred from homology"/>
<dbReference type="AlphaFoldDB" id="A0A556AF87"/>
<dbReference type="Gene3D" id="3.40.190.10">
    <property type="entry name" value="Periplasmic binding protein-like II"/>
    <property type="match status" value="1"/>
</dbReference>
<dbReference type="Pfam" id="PF03401">
    <property type="entry name" value="TctC"/>
    <property type="match status" value="1"/>
</dbReference>
<dbReference type="SUPFAM" id="SSF53850">
    <property type="entry name" value="Periplasmic binding protein-like II"/>
    <property type="match status" value="1"/>
</dbReference>
<dbReference type="PANTHER" id="PTHR42928">
    <property type="entry name" value="TRICARBOXYLATE-BINDING PROTEIN"/>
    <property type="match status" value="1"/>
</dbReference>
<sequence length="323" mass="33870">MKLRQFLVLLPAMAVLFGSGACAAAQTYPDKPIAVVVPFPPGGPVDTLARLLAGPMSRSMGQQLVIENKAGAGGSIGAAQVARAAPDGYTLLMTASSYAMDPAIRSNLPFDPRRDMHGVVNVASGPVVLLAKTGLPVDAMDNFLALLRERPGKLSYASTGIGTVNHFAGELFKGAAGVDALHIPYNGAAPATQAILAGEVDFFFNNVLSSVPHVQSGKVKALAVTSEERWPAFPEVPTLREAGVDVAISSWYGFFAPANTPEAVMERFAQEVRKALADPQVKDRIAQLGLTIEGAGPQAFQEYVGTEIDKWTAVAEAAGIEAQ</sequence>
<feature type="chain" id="PRO_5022235404" evidence="2">
    <location>
        <begin position="24"/>
        <end position="323"/>
    </location>
</feature>